<proteinExistence type="predicted"/>
<dbReference type="InterPro" id="IPR038561">
    <property type="entry name" value="SoxD_sf"/>
</dbReference>
<dbReference type="GO" id="GO:0046653">
    <property type="term" value="P:tetrahydrofolate metabolic process"/>
    <property type="evidence" value="ECO:0007669"/>
    <property type="project" value="InterPro"/>
</dbReference>
<dbReference type="AlphaFoldDB" id="G6YNF8"/>
<dbReference type="PATRIC" id="fig|1094979.3.peg.345"/>
<dbReference type="Pfam" id="PF04267">
    <property type="entry name" value="SoxD"/>
    <property type="match status" value="1"/>
</dbReference>
<accession>G6YNF8</accession>
<dbReference type="EMBL" id="AGTR01000009">
    <property type="protein sequence ID" value="EHJ06335.1"/>
    <property type="molecule type" value="Genomic_DNA"/>
</dbReference>
<evidence type="ECO:0000313" key="1">
    <source>
        <dbReference type="EMBL" id="EHJ06335.1"/>
    </source>
</evidence>
<organism evidence="1 2">
    <name type="scientific">Marinobacter manganoxydans MnI7-9</name>
    <dbReference type="NCBI Taxonomy" id="1094979"/>
    <lineage>
        <taxon>Bacteria</taxon>
        <taxon>Pseudomonadati</taxon>
        <taxon>Pseudomonadota</taxon>
        <taxon>Gammaproteobacteria</taxon>
        <taxon>Pseudomonadales</taxon>
        <taxon>Marinobacteraceae</taxon>
        <taxon>Marinobacter</taxon>
    </lineage>
</organism>
<evidence type="ECO:0000313" key="2">
    <source>
        <dbReference type="Proteomes" id="UP000003208"/>
    </source>
</evidence>
<reference evidence="1 2" key="1">
    <citation type="journal article" date="2012" name="J. Bacteriol.">
        <title>Genome sequence of deep-sea manganese-oxidizing bacterium Marinobacter manganoxydans MnI7-9.</title>
        <authorList>
            <person name="Wang H."/>
            <person name="Li H."/>
            <person name="Shao Z."/>
            <person name="Liao S."/>
            <person name="Johnstone L."/>
            <person name="Rensing C."/>
            <person name="Wang G."/>
        </authorList>
    </citation>
    <scope>NUCLEOTIDE SEQUENCE [LARGE SCALE GENOMIC DNA]</scope>
    <source>
        <strain evidence="1 2">MnI7-9</strain>
    </source>
</reference>
<keyword evidence="2" id="KW-1185">Reference proteome</keyword>
<dbReference type="GO" id="GO:0008115">
    <property type="term" value="F:sarcosine oxidase activity"/>
    <property type="evidence" value="ECO:0007669"/>
    <property type="project" value="InterPro"/>
</dbReference>
<dbReference type="Proteomes" id="UP000003208">
    <property type="component" value="Unassembled WGS sequence"/>
</dbReference>
<name>G6YNF8_9GAMM</name>
<dbReference type="InterPro" id="IPR006279">
    <property type="entry name" value="SoxD"/>
</dbReference>
<gene>
    <name evidence="1" type="ORF">KYE_01863</name>
</gene>
<sequence length="88" mass="10286">MKLLDCPLIGRRPISEFDYVGEVRKPPVDCDTATWAAFVFNRQGAPSVLRERWYHRPTGYWFILDRDTLTDEVKAIVDAREVRYDIPA</sequence>
<dbReference type="RefSeq" id="WP_008169837.1">
    <property type="nucleotide sequence ID" value="NZ_AGTR01000009.1"/>
</dbReference>
<dbReference type="Gene3D" id="3.30.2270.10">
    <property type="entry name" value="Folate-binding superfamily"/>
    <property type="match status" value="1"/>
</dbReference>
<protein>
    <submittedName>
        <fullName evidence="1">Sarcosine oxidase, delta subunit, heterotetrameric</fullName>
    </submittedName>
</protein>